<sequence length="120" mass="11938">MPPRTKPRPCSPTAVPANPPRAFYNDAVVGLQLRNMIEQMLGAQWLAEYLANPSATLAAGLAYAPLYDLKAAPMGAGGETSAGGAAAPGNTAAMPDASAAADTPAAADAATSDTPAQATN</sequence>
<dbReference type="EMBL" id="ML996700">
    <property type="protein sequence ID" value="KAF2398514.1"/>
    <property type="molecule type" value="Genomic_DNA"/>
</dbReference>
<evidence type="ECO:0000313" key="2">
    <source>
        <dbReference type="EMBL" id="KAF2398514.1"/>
    </source>
</evidence>
<evidence type="ECO:0000256" key="1">
    <source>
        <dbReference type="SAM" id="MobiDB-lite"/>
    </source>
</evidence>
<feature type="region of interest" description="Disordered" evidence="1">
    <location>
        <begin position="77"/>
        <end position="120"/>
    </location>
</feature>
<keyword evidence="3" id="KW-1185">Reference proteome</keyword>
<name>A0A6G1HRG9_9PEZI</name>
<reference evidence="2" key="1">
    <citation type="journal article" date="2020" name="Stud. Mycol.">
        <title>101 Dothideomycetes genomes: a test case for predicting lifestyles and emergence of pathogens.</title>
        <authorList>
            <person name="Haridas S."/>
            <person name="Albert R."/>
            <person name="Binder M."/>
            <person name="Bloem J."/>
            <person name="Labutti K."/>
            <person name="Salamov A."/>
            <person name="Andreopoulos B."/>
            <person name="Baker S."/>
            <person name="Barry K."/>
            <person name="Bills G."/>
            <person name="Bluhm B."/>
            <person name="Cannon C."/>
            <person name="Castanera R."/>
            <person name="Culley D."/>
            <person name="Daum C."/>
            <person name="Ezra D."/>
            <person name="Gonzalez J."/>
            <person name="Henrissat B."/>
            <person name="Kuo A."/>
            <person name="Liang C."/>
            <person name="Lipzen A."/>
            <person name="Lutzoni F."/>
            <person name="Magnuson J."/>
            <person name="Mondo S."/>
            <person name="Nolan M."/>
            <person name="Ohm R."/>
            <person name="Pangilinan J."/>
            <person name="Park H.-J."/>
            <person name="Ramirez L."/>
            <person name="Alfaro M."/>
            <person name="Sun H."/>
            <person name="Tritt A."/>
            <person name="Yoshinaga Y."/>
            <person name="Zwiers L.-H."/>
            <person name="Turgeon B."/>
            <person name="Goodwin S."/>
            <person name="Spatafora J."/>
            <person name="Crous P."/>
            <person name="Grigoriev I."/>
        </authorList>
    </citation>
    <scope>NUCLEOTIDE SEQUENCE</scope>
    <source>
        <strain evidence="2">CBS 262.69</strain>
    </source>
</reference>
<proteinExistence type="predicted"/>
<gene>
    <name evidence="2" type="ORF">EJ06DRAFT_550429</name>
</gene>
<dbReference type="Proteomes" id="UP000799640">
    <property type="component" value="Unassembled WGS sequence"/>
</dbReference>
<accession>A0A6G1HRG9</accession>
<evidence type="ECO:0000313" key="3">
    <source>
        <dbReference type="Proteomes" id="UP000799640"/>
    </source>
</evidence>
<organism evidence="2 3">
    <name type="scientific">Trichodelitschia bisporula</name>
    <dbReference type="NCBI Taxonomy" id="703511"/>
    <lineage>
        <taxon>Eukaryota</taxon>
        <taxon>Fungi</taxon>
        <taxon>Dikarya</taxon>
        <taxon>Ascomycota</taxon>
        <taxon>Pezizomycotina</taxon>
        <taxon>Dothideomycetes</taxon>
        <taxon>Dothideomycetes incertae sedis</taxon>
        <taxon>Phaeotrichales</taxon>
        <taxon>Phaeotrichaceae</taxon>
        <taxon>Trichodelitschia</taxon>
    </lineage>
</organism>
<dbReference type="AlphaFoldDB" id="A0A6G1HRG9"/>
<feature type="compositionally biased region" description="Low complexity" evidence="1">
    <location>
        <begin position="82"/>
        <end position="120"/>
    </location>
</feature>
<protein>
    <submittedName>
        <fullName evidence="2">Uncharacterized protein</fullName>
    </submittedName>
</protein>